<gene>
    <name evidence="3" type="ORF">SELMODRAFT_79308</name>
</gene>
<dbReference type="OMA" id="LVLHMWF"/>
<accession>D8QW21</accession>
<dbReference type="InterPro" id="IPR021150">
    <property type="entry name" value="Ubiq_cyt_c_chap"/>
</dbReference>
<dbReference type="Pfam" id="PF03981">
    <property type="entry name" value="Ubiq_cyt_C_chap"/>
    <property type="match status" value="1"/>
</dbReference>
<dbReference type="Gramene" id="EFJ36557">
    <property type="protein sequence ID" value="EFJ36557"/>
    <property type="gene ID" value="SELMODRAFT_79308"/>
</dbReference>
<proteinExistence type="inferred from homology"/>
<dbReference type="PANTHER" id="PTHR12184:SF1">
    <property type="entry name" value="UBIQUINOL-CYTOCHROME-C REDUCTASE COMPLEX ASSEMBLY FACTOR 1"/>
    <property type="match status" value="1"/>
</dbReference>
<dbReference type="Proteomes" id="UP000001514">
    <property type="component" value="Unassembled WGS sequence"/>
</dbReference>
<dbReference type="PANTHER" id="PTHR12184">
    <property type="entry name" value="UBIQUINOL-CYTOCHROME C REDUCTASE COMPLEX ASSEMBLY FACTOR 1 FAMILY MEMBER"/>
    <property type="match status" value="1"/>
</dbReference>
<dbReference type="GO" id="GO:0034551">
    <property type="term" value="P:mitochondrial respiratory chain complex III assembly"/>
    <property type="evidence" value="ECO:0000318"/>
    <property type="project" value="GO_Central"/>
</dbReference>
<dbReference type="GO" id="GO:0005739">
    <property type="term" value="C:mitochondrion"/>
    <property type="evidence" value="ECO:0000318"/>
    <property type="project" value="GO_Central"/>
</dbReference>
<name>D8QW21_SELML</name>
<dbReference type="KEGG" id="smo:SELMODRAFT_79308"/>
<dbReference type="FunCoup" id="D8QW21">
    <property type="interactions" value="1787"/>
</dbReference>
<dbReference type="EMBL" id="GL377567">
    <property type="protein sequence ID" value="EFJ36557.1"/>
    <property type="molecule type" value="Genomic_DNA"/>
</dbReference>
<evidence type="ECO:0000313" key="4">
    <source>
        <dbReference type="Proteomes" id="UP000001514"/>
    </source>
</evidence>
<dbReference type="HOGENOM" id="CLU_051390_2_0_1"/>
<dbReference type="AlphaFoldDB" id="D8QW21"/>
<sequence length="231" mass="26399">MATAAAPAPEQASLEDAFGYKIKPCSLALPPDSMIRYVEPHPGGFRGLMLKVLGFYSKESTRIRGAKRLYARITSQVENPELYSSFGLEKKFRTVHAMLLLHVWMVLVRLRTEEKGENIGQTMYEVFNLDLEQRIYKEGMTMIITKWLKELEKNFYGASVAYDKALSGSSMKEDLERALWRNVFAEDDSPMPKSVLMSLAIFQAFARYVRRELACLVITGESFAPRYKPFV</sequence>
<dbReference type="eggNOG" id="KOG2873">
    <property type="taxonomic scope" value="Eukaryota"/>
</dbReference>
<comment type="similarity">
    <text evidence="1">Belongs to the CBP3 family.</text>
</comment>
<dbReference type="STRING" id="88036.D8QW21"/>
<reference evidence="3 4" key="1">
    <citation type="journal article" date="2011" name="Science">
        <title>The Selaginella genome identifies genetic changes associated with the evolution of vascular plants.</title>
        <authorList>
            <person name="Banks J.A."/>
            <person name="Nishiyama T."/>
            <person name="Hasebe M."/>
            <person name="Bowman J.L."/>
            <person name="Gribskov M."/>
            <person name="dePamphilis C."/>
            <person name="Albert V.A."/>
            <person name="Aono N."/>
            <person name="Aoyama T."/>
            <person name="Ambrose B.A."/>
            <person name="Ashton N.W."/>
            <person name="Axtell M.J."/>
            <person name="Barker E."/>
            <person name="Barker M.S."/>
            <person name="Bennetzen J.L."/>
            <person name="Bonawitz N.D."/>
            <person name="Chapple C."/>
            <person name="Cheng C."/>
            <person name="Correa L.G."/>
            <person name="Dacre M."/>
            <person name="DeBarry J."/>
            <person name="Dreyer I."/>
            <person name="Elias M."/>
            <person name="Engstrom E.M."/>
            <person name="Estelle M."/>
            <person name="Feng L."/>
            <person name="Finet C."/>
            <person name="Floyd S.K."/>
            <person name="Frommer W.B."/>
            <person name="Fujita T."/>
            <person name="Gramzow L."/>
            <person name="Gutensohn M."/>
            <person name="Harholt J."/>
            <person name="Hattori M."/>
            <person name="Heyl A."/>
            <person name="Hirai T."/>
            <person name="Hiwatashi Y."/>
            <person name="Ishikawa M."/>
            <person name="Iwata M."/>
            <person name="Karol K.G."/>
            <person name="Koehler B."/>
            <person name="Kolukisaoglu U."/>
            <person name="Kubo M."/>
            <person name="Kurata T."/>
            <person name="Lalonde S."/>
            <person name="Li K."/>
            <person name="Li Y."/>
            <person name="Litt A."/>
            <person name="Lyons E."/>
            <person name="Manning G."/>
            <person name="Maruyama T."/>
            <person name="Michael T.P."/>
            <person name="Mikami K."/>
            <person name="Miyazaki S."/>
            <person name="Morinaga S."/>
            <person name="Murata T."/>
            <person name="Mueller-Roeber B."/>
            <person name="Nelson D.R."/>
            <person name="Obara M."/>
            <person name="Oguri Y."/>
            <person name="Olmstead R.G."/>
            <person name="Onodera N."/>
            <person name="Petersen B.L."/>
            <person name="Pils B."/>
            <person name="Prigge M."/>
            <person name="Rensing S.A."/>
            <person name="Riano-Pachon D.M."/>
            <person name="Roberts A.W."/>
            <person name="Sato Y."/>
            <person name="Scheller H.V."/>
            <person name="Schulz B."/>
            <person name="Schulz C."/>
            <person name="Shakirov E.V."/>
            <person name="Shibagaki N."/>
            <person name="Shinohara N."/>
            <person name="Shippen D.E."/>
            <person name="Soerensen I."/>
            <person name="Sotooka R."/>
            <person name="Sugimoto N."/>
            <person name="Sugita M."/>
            <person name="Sumikawa N."/>
            <person name="Tanurdzic M."/>
            <person name="Theissen G."/>
            <person name="Ulvskov P."/>
            <person name="Wakazuki S."/>
            <person name="Weng J.K."/>
            <person name="Willats W.W."/>
            <person name="Wipf D."/>
            <person name="Wolf P.G."/>
            <person name="Yang L."/>
            <person name="Zimmer A.D."/>
            <person name="Zhu Q."/>
            <person name="Mitros T."/>
            <person name="Hellsten U."/>
            <person name="Loque D."/>
            <person name="Otillar R."/>
            <person name="Salamov A."/>
            <person name="Schmutz J."/>
            <person name="Shapiro H."/>
            <person name="Lindquist E."/>
            <person name="Lucas S."/>
            <person name="Rokhsar D."/>
            <person name="Grigoriev I.V."/>
        </authorList>
    </citation>
    <scope>NUCLEOTIDE SEQUENCE [LARGE SCALE GENOMIC DNA]</scope>
</reference>
<dbReference type="InterPro" id="IPR007129">
    <property type="entry name" value="Ubiqinol_cyt_c_chaperone_CPB3"/>
</dbReference>
<dbReference type="InParanoid" id="D8QW21"/>
<evidence type="ECO:0000259" key="2">
    <source>
        <dbReference type="Pfam" id="PF03981"/>
    </source>
</evidence>
<evidence type="ECO:0000256" key="1">
    <source>
        <dbReference type="ARBA" id="ARBA00006407"/>
    </source>
</evidence>
<keyword evidence="4" id="KW-1185">Reference proteome</keyword>
<organism evidence="4">
    <name type="scientific">Selaginella moellendorffii</name>
    <name type="common">Spikemoss</name>
    <dbReference type="NCBI Taxonomy" id="88036"/>
    <lineage>
        <taxon>Eukaryota</taxon>
        <taxon>Viridiplantae</taxon>
        <taxon>Streptophyta</taxon>
        <taxon>Embryophyta</taxon>
        <taxon>Tracheophyta</taxon>
        <taxon>Lycopodiopsida</taxon>
        <taxon>Selaginellales</taxon>
        <taxon>Selaginellaceae</taxon>
        <taxon>Selaginella</taxon>
    </lineage>
</organism>
<protein>
    <recommendedName>
        <fullName evidence="2">Ubiquinol-cytochrome c chaperone domain-containing protein</fullName>
    </recommendedName>
</protein>
<evidence type="ECO:0000313" key="3">
    <source>
        <dbReference type="EMBL" id="EFJ36557.1"/>
    </source>
</evidence>
<feature type="domain" description="Ubiquinol-cytochrome c chaperone" evidence="2">
    <location>
        <begin position="85"/>
        <end position="216"/>
    </location>
</feature>